<proteinExistence type="predicted"/>
<feature type="region of interest" description="Disordered" evidence="1">
    <location>
        <begin position="19"/>
        <end position="49"/>
    </location>
</feature>
<organism evidence="2 3">
    <name type="scientific">Ilyodon furcidens</name>
    <name type="common">goldbreast splitfin</name>
    <dbReference type="NCBI Taxonomy" id="33524"/>
    <lineage>
        <taxon>Eukaryota</taxon>
        <taxon>Metazoa</taxon>
        <taxon>Chordata</taxon>
        <taxon>Craniata</taxon>
        <taxon>Vertebrata</taxon>
        <taxon>Euteleostomi</taxon>
        <taxon>Actinopterygii</taxon>
        <taxon>Neopterygii</taxon>
        <taxon>Teleostei</taxon>
        <taxon>Neoteleostei</taxon>
        <taxon>Acanthomorphata</taxon>
        <taxon>Ovalentaria</taxon>
        <taxon>Atherinomorphae</taxon>
        <taxon>Cyprinodontiformes</taxon>
        <taxon>Goodeidae</taxon>
        <taxon>Ilyodon</taxon>
    </lineage>
</organism>
<dbReference type="Proteomes" id="UP001482620">
    <property type="component" value="Unassembled WGS sequence"/>
</dbReference>
<gene>
    <name evidence="2" type="ORF">ILYODFUR_023310</name>
</gene>
<evidence type="ECO:0000313" key="2">
    <source>
        <dbReference type="EMBL" id="MEQ2245026.1"/>
    </source>
</evidence>
<protein>
    <submittedName>
        <fullName evidence="2">Uncharacterized protein</fullName>
    </submittedName>
</protein>
<comment type="caution">
    <text evidence="2">The sequence shown here is derived from an EMBL/GenBank/DDBJ whole genome shotgun (WGS) entry which is preliminary data.</text>
</comment>
<keyword evidence="3" id="KW-1185">Reference proteome</keyword>
<evidence type="ECO:0000256" key="1">
    <source>
        <dbReference type="SAM" id="MobiDB-lite"/>
    </source>
</evidence>
<dbReference type="EMBL" id="JAHRIQ010072170">
    <property type="protein sequence ID" value="MEQ2245026.1"/>
    <property type="molecule type" value="Genomic_DNA"/>
</dbReference>
<name>A0ABV0UJ07_9TELE</name>
<accession>A0ABV0UJ07</accession>
<evidence type="ECO:0000313" key="3">
    <source>
        <dbReference type="Proteomes" id="UP001482620"/>
    </source>
</evidence>
<sequence>MAPLMQKCPAEILEQQLLPSGPHLLRGSGKQHSKGLTEEEEGTAAGLTCPQQRLLETSPYCWTPEDVCAEGMGQNTWESSGIFCAGTCLSVWERNGKIREREKLPLQM</sequence>
<reference evidence="2 3" key="1">
    <citation type="submission" date="2021-06" db="EMBL/GenBank/DDBJ databases">
        <authorList>
            <person name="Palmer J.M."/>
        </authorList>
    </citation>
    <scope>NUCLEOTIDE SEQUENCE [LARGE SCALE GENOMIC DNA]</scope>
    <source>
        <strain evidence="3">if_2019</strain>
        <tissue evidence="2">Muscle</tissue>
    </source>
</reference>